<proteinExistence type="predicted"/>
<dbReference type="Proteomes" id="UP001296104">
    <property type="component" value="Unassembled WGS sequence"/>
</dbReference>
<accession>A0AAI9E9P0</accession>
<reference evidence="1" key="1">
    <citation type="submission" date="2023-11" db="EMBL/GenBank/DDBJ databases">
        <authorList>
            <person name="Alioto T."/>
            <person name="Alioto T."/>
            <person name="Gomez Garrido J."/>
        </authorList>
    </citation>
    <scope>NUCLEOTIDE SEQUENCE</scope>
</reference>
<gene>
    <name evidence="1" type="ORF">LECACI_7A003590</name>
</gene>
<evidence type="ECO:0000313" key="2">
    <source>
        <dbReference type="Proteomes" id="UP001296104"/>
    </source>
</evidence>
<organism evidence="1 2">
    <name type="scientific">Lecanosticta acicola</name>
    <dbReference type="NCBI Taxonomy" id="111012"/>
    <lineage>
        <taxon>Eukaryota</taxon>
        <taxon>Fungi</taxon>
        <taxon>Dikarya</taxon>
        <taxon>Ascomycota</taxon>
        <taxon>Pezizomycotina</taxon>
        <taxon>Dothideomycetes</taxon>
        <taxon>Dothideomycetidae</taxon>
        <taxon>Mycosphaerellales</taxon>
        <taxon>Mycosphaerellaceae</taxon>
        <taxon>Lecanosticta</taxon>
    </lineage>
</organism>
<dbReference type="AlphaFoldDB" id="A0AAI9E9P0"/>
<evidence type="ECO:0000313" key="1">
    <source>
        <dbReference type="EMBL" id="CAK3970884.1"/>
    </source>
</evidence>
<protein>
    <submittedName>
        <fullName evidence="1">Uncharacterized protein</fullName>
    </submittedName>
</protein>
<comment type="caution">
    <text evidence="1">The sequence shown here is derived from an EMBL/GenBank/DDBJ whole genome shotgun (WGS) entry which is preliminary data.</text>
</comment>
<dbReference type="EMBL" id="CAVMBE010000017">
    <property type="protein sequence ID" value="CAK3970884.1"/>
    <property type="molecule type" value="Genomic_DNA"/>
</dbReference>
<sequence length="286" mass="33174">MHSFNCEALLTHRARARLNSPRKGSVPTAAATDASALVAMKVFKTAELMEKILLHTCDISPPYTEGTLTILRVMQVNRAMRDTVNGSVNIQRAIGLLPDWKSNFRYTLTELPDSAVALYDHEGHYCVHRYSMAATWCDEECGYWRSGARVPHNLKYAVFWLETMPPNTQILRRMGSRTRSISLFQPPVEELRVGRFRVLPTNGQYITLDDIYRTDVQLRVQHNALHGHDLPTRLKFDGKIRLRKEDPLIAWHSTQEFADELEYEKWEWRDDDSEEEEQIEHDSKFV</sequence>
<name>A0AAI9E9P0_9PEZI</name>
<keyword evidence="2" id="KW-1185">Reference proteome</keyword>